<proteinExistence type="predicted"/>
<name>A0A6A4GSM1_9AGAR</name>
<protein>
    <submittedName>
        <fullName evidence="1">Uncharacterized protein</fullName>
    </submittedName>
</protein>
<dbReference type="Proteomes" id="UP000799118">
    <property type="component" value="Unassembled WGS sequence"/>
</dbReference>
<dbReference type="AlphaFoldDB" id="A0A6A4GSM1"/>
<dbReference type="EMBL" id="ML769728">
    <property type="protein sequence ID" value="KAE9388751.1"/>
    <property type="molecule type" value="Genomic_DNA"/>
</dbReference>
<keyword evidence="2" id="KW-1185">Reference proteome</keyword>
<evidence type="ECO:0000313" key="2">
    <source>
        <dbReference type="Proteomes" id="UP000799118"/>
    </source>
</evidence>
<accession>A0A6A4GSM1</accession>
<organism evidence="1 2">
    <name type="scientific">Gymnopus androsaceus JB14</name>
    <dbReference type="NCBI Taxonomy" id="1447944"/>
    <lineage>
        <taxon>Eukaryota</taxon>
        <taxon>Fungi</taxon>
        <taxon>Dikarya</taxon>
        <taxon>Basidiomycota</taxon>
        <taxon>Agaricomycotina</taxon>
        <taxon>Agaricomycetes</taxon>
        <taxon>Agaricomycetidae</taxon>
        <taxon>Agaricales</taxon>
        <taxon>Marasmiineae</taxon>
        <taxon>Omphalotaceae</taxon>
        <taxon>Gymnopus</taxon>
    </lineage>
</organism>
<reference evidence="1" key="1">
    <citation type="journal article" date="2019" name="Environ. Microbiol.">
        <title>Fungal ecological strategies reflected in gene transcription - a case study of two litter decomposers.</title>
        <authorList>
            <person name="Barbi F."/>
            <person name="Kohler A."/>
            <person name="Barry K."/>
            <person name="Baskaran P."/>
            <person name="Daum C."/>
            <person name="Fauchery L."/>
            <person name="Ihrmark K."/>
            <person name="Kuo A."/>
            <person name="LaButti K."/>
            <person name="Lipzen A."/>
            <person name="Morin E."/>
            <person name="Grigoriev I.V."/>
            <person name="Henrissat B."/>
            <person name="Lindahl B."/>
            <person name="Martin F."/>
        </authorList>
    </citation>
    <scope>NUCLEOTIDE SEQUENCE</scope>
    <source>
        <strain evidence="1">JB14</strain>
    </source>
</reference>
<evidence type="ECO:0000313" key="1">
    <source>
        <dbReference type="EMBL" id="KAE9388751.1"/>
    </source>
</evidence>
<sequence length="215" mass="23985">MSLQCKFKADPGEFNYQAGCNPGTGEAEGMVRTLRNHKIFSPYHVKQGKRLQISNTDKVVPLKTYILPSRVTAPLAIRPLFMLVSPLPLPALPSQHAWTSTKAHAHKHIEAANASAIVASQAAVAILLGSWSGIRAPYKGVLHHRGSWHVQANTNQGRWATSGHKLSRIWTVLCNADKDSRDFRGQATPQQLKLWLDYHTSLWELSIDLLKYHIN</sequence>
<gene>
    <name evidence="1" type="ORF">BT96DRAFT_947363</name>
</gene>